<protein>
    <submittedName>
        <fullName evidence="2">Methyltransferase family protein</fullName>
    </submittedName>
</protein>
<proteinExistence type="predicted"/>
<dbReference type="CDD" id="cd02440">
    <property type="entry name" value="AdoMet_MTases"/>
    <property type="match status" value="1"/>
</dbReference>
<accession>A0A4R3L7G7</accession>
<dbReference type="GO" id="GO:0008170">
    <property type="term" value="F:N-methyltransferase activity"/>
    <property type="evidence" value="ECO:0007669"/>
    <property type="project" value="UniProtKB-ARBA"/>
</dbReference>
<keyword evidence="2" id="KW-0489">Methyltransferase</keyword>
<comment type="caution">
    <text evidence="2">The sequence shown here is derived from an EMBL/GenBank/DDBJ whole genome shotgun (WGS) entry which is preliminary data.</text>
</comment>
<dbReference type="Proteomes" id="UP000294937">
    <property type="component" value="Unassembled WGS sequence"/>
</dbReference>
<dbReference type="InterPro" id="IPR002052">
    <property type="entry name" value="DNA_methylase_N6_adenine_CS"/>
</dbReference>
<dbReference type="GO" id="GO:0008757">
    <property type="term" value="F:S-adenosylmethionine-dependent methyltransferase activity"/>
    <property type="evidence" value="ECO:0007669"/>
    <property type="project" value="UniProtKB-ARBA"/>
</dbReference>
<dbReference type="AlphaFoldDB" id="A0A4R3L7G7"/>
<keyword evidence="3" id="KW-1185">Reference proteome</keyword>
<dbReference type="GO" id="GO:0032259">
    <property type="term" value="P:methylation"/>
    <property type="evidence" value="ECO:0007669"/>
    <property type="project" value="UniProtKB-KW"/>
</dbReference>
<dbReference type="PROSITE" id="PS00092">
    <property type="entry name" value="N6_MTASE"/>
    <property type="match status" value="1"/>
</dbReference>
<dbReference type="Pfam" id="PF05175">
    <property type="entry name" value="MTS"/>
    <property type="match status" value="1"/>
</dbReference>
<dbReference type="OrthoDB" id="270332at2"/>
<organism evidence="2 3">
    <name type="scientific">Hazenella coriacea</name>
    <dbReference type="NCBI Taxonomy" id="1179467"/>
    <lineage>
        <taxon>Bacteria</taxon>
        <taxon>Bacillati</taxon>
        <taxon>Bacillota</taxon>
        <taxon>Bacilli</taxon>
        <taxon>Bacillales</taxon>
        <taxon>Thermoactinomycetaceae</taxon>
        <taxon>Hazenella</taxon>
    </lineage>
</organism>
<evidence type="ECO:0000259" key="1">
    <source>
        <dbReference type="Pfam" id="PF05175"/>
    </source>
</evidence>
<name>A0A4R3L7G7_9BACL</name>
<dbReference type="InterPro" id="IPR007848">
    <property type="entry name" value="Small_mtfrase_dom"/>
</dbReference>
<keyword evidence="2" id="KW-0808">Transferase</keyword>
<dbReference type="EMBL" id="SMAG01000003">
    <property type="protein sequence ID" value="TCS94975.1"/>
    <property type="molecule type" value="Genomic_DNA"/>
</dbReference>
<evidence type="ECO:0000313" key="3">
    <source>
        <dbReference type="Proteomes" id="UP000294937"/>
    </source>
</evidence>
<reference evidence="2 3" key="1">
    <citation type="submission" date="2019-03" db="EMBL/GenBank/DDBJ databases">
        <title>Genomic Encyclopedia of Type Strains, Phase IV (KMG-IV): sequencing the most valuable type-strain genomes for metagenomic binning, comparative biology and taxonomic classification.</title>
        <authorList>
            <person name="Goeker M."/>
        </authorList>
    </citation>
    <scope>NUCLEOTIDE SEQUENCE [LARGE SCALE GENOMIC DNA]</scope>
    <source>
        <strain evidence="2 3">DSM 45707</strain>
    </source>
</reference>
<dbReference type="Gene3D" id="3.40.50.150">
    <property type="entry name" value="Vaccinia Virus protein VP39"/>
    <property type="match status" value="1"/>
</dbReference>
<evidence type="ECO:0000313" key="2">
    <source>
        <dbReference type="EMBL" id="TCS94975.1"/>
    </source>
</evidence>
<dbReference type="SUPFAM" id="SSF53335">
    <property type="entry name" value="S-adenosyl-L-methionine-dependent methyltransferases"/>
    <property type="match status" value="1"/>
</dbReference>
<dbReference type="InterPro" id="IPR029063">
    <property type="entry name" value="SAM-dependent_MTases_sf"/>
</dbReference>
<feature type="domain" description="Methyltransferase small" evidence="1">
    <location>
        <begin position="38"/>
        <end position="86"/>
    </location>
</feature>
<dbReference type="GO" id="GO:0003676">
    <property type="term" value="F:nucleic acid binding"/>
    <property type="evidence" value="ECO:0007669"/>
    <property type="project" value="InterPro"/>
</dbReference>
<gene>
    <name evidence="2" type="ORF">EDD58_103400</name>
</gene>
<dbReference type="RefSeq" id="WP_131924345.1">
    <property type="nucleotide sequence ID" value="NZ_SMAG01000003.1"/>
</dbReference>
<sequence length="157" mass="18068">MCILLCGHIADELLKTGVAVDVIEIDYDLRQILEAKGHHLVEWNFLEFKEKEKYDRIIMNPPFEHGQDIDHIKHAYNLLKPGGIVVALMSEGPFFRQDRKSKEWRNFLDEIDGSTQKLTPNAFRESDRPTGVQIRLVTLQKPHSPSKTPSYDQSLAV</sequence>